<evidence type="ECO:0000256" key="3">
    <source>
        <dbReference type="PROSITE-ProRule" id="PRU00339"/>
    </source>
</evidence>
<dbReference type="SMART" id="SM00028">
    <property type="entry name" value="TPR"/>
    <property type="match status" value="10"/>
</dbReference>
<protein>
    <submittedName>
        <fullName evidence="6">Uncharacterized protein</fullName>
    </submittedName>
</protein>
<proteinExistence type="predicted"/>
<dbReference type="InterPro" id="IPR051012">
    <property type="entry name" value="CellSynth/LPSAsmb/PSIAsmb"/>
</dbReference>
<evidence type="ECO:0000256" key="1">
    <source>
        <dbReference type="ARBA" id="ARBA00022737"/>
    </source>
</evidence>
<keyword evidence="2 3" id="KW-0802">TPR repeat</keyword>
<feature type="compositionally biased region" description="Polar residues" evidence="4">
    <location>
        <begin position="42"/>
        <end position="56"/>
    </location>
</feature>
<organism evidence="6 7">
    <name type="scientific">Solemya pervernicosa gill symbiont</name>
    <dbReference type="NCBI Taxonomy" id="642797"/>
    <lineage>
        <taxon>Bacteria</taxon>
        <taxon>Pseudomonadati</taxon>
        <taxon>Pseudomonadota</taxon>
        <taxon>Gammaproteobacteria</taxon>
        <taxon>sulfur-oxidizing symbionts</taxon>
    </lineage>
</organism>
<accession>A0A1T2L0L4</accession>
<dbReference type="InterPro" id="IPR011990">
    <property type="entry name" value="TPR-like_helical_dom_sf"/>
</dbReference>
<dbReference type="PANTHER" id="PTHR45586:SF1">
    <property type="entry name" value="LIPOPOLYSACCHARIDE ASSEMBLY PROTEIN B"/>
    <property type="match status" value="1"/>
</dbReference>
<evidence type="ECO:0000313" key="6">
    <source>
        <dbReference type="EMBL" id="OOZ38621.1"/>
    </source>
</evidence>
<evidence type="ECO:0000256" key="2">
    <source>
        <dbReference type="ARBA" id="ARBA00022803"/>
    </source>
</evidence>
<dbReference type="Proteomes" id="UP000191110">
    <property type="component" value="Unassembled WGS sequence"/>
</dbReference>
<dbReference type="AlphaFoldDB" id="A0A1T2L0L4"/>
<evidence type="ECO:0000256" key="4">
    <source>
        <dbReference type="SAM" id="MobiDB-lite"/>
    </source>
</evidence>
<dbReference type="RefSeq" id="WP_078484880.1">
    <property type="nucleotide sequence ID" value="NZ_MPRL01000079.1"/>
</dbReference>
<dbReference type="SUPFAM" id="SSF48452">
    <property type="entry name" value="TPR-like"/>
    <property type="match status" value="2"/>
</dbReference>
<dbReference type="Gene3D" id="1.25.40.10">
    <property type="entry name" value="Tetratricopeptide repeat domain"/>
    <property type="match status" value="2"/>
</dbReference>
<feature type="signal peptide" evidence="5">
    <location>
        <begin position="1"/>
        <end position="24"/>
    </location>
</feature>
<feature type="repeat" description="TPR" evidence="3">
    <location>
        <begin position="539"/>
        <end position="572"/>
    </location>
</feature>
<keyword evidence="1" id="KW-0677">Repeat</keyword>
<dbReference type="PANTHER" id="PTHR45586">
    <property type="entry name" value="TPR REPEAT-CONTAINING PROTEIN PA4667"/>
    <property type="match status" value="1"/>
</dbReference>
<name>A0A1T2L0L4_9GAMM</name>
<reference evidence="6 7" key="1">
    <citation type="submission" date="2016-11" db="EMBL/GenBank/DDBJ databases">
        <title>Mixed transmission modes and dynamic genome evolution in an obligate animal-bacterial symbiosis.</title>
        <authorList>
            <person name="Russell S.L."/>
            <person name="Corbett-Detig R.B."/>
            <person name="Cavanaugh C.M."/>
        </authorList>
    </citation>
    <scope>NUCLEOTIDE SEQUENCE [LARGE SCALE GENOMIC DNA]</scope>
    <source>
        <strain evidence="6">Sveles-Q1</strain>
    </source>
</reference>
<gene>
    <name evidence="6" type="ORF">BOW53_14880</name>
</gene>
<evidence type="ECO:0000313" key="7">
    <source>
        <dbReference type="Proteomes" id="UP000191110"/>
    </source>
</evidence>
<feature type="region of interest" description="Disordered" evidence="4">
    <location>
        <begin position="31"/>
        <end position="56"/>
    </location>
</feature>
<feature type="chain" id="PRO_5012233452" evidence="5">
    <location>
        <begin position="25"/>
        <end position="584"/>
    </location>
</feature>
<keyword evidence="7" id="KW-1185">Reference proteome</keyword>
<keyword evidence="5" id="KW-0732">Signal</keyword>
<dbReference type="OrthoDB" id="9766710at2"/>
<dbReference type="PROSITE" id="PS51257">
    <property type="entry name" value="PROKAR_LIPOPROTEIN"/>
    <property type="match status" value="1"/>
</dbReference>
<dbReference type="Pfam" id="PF13432">
    <property type="entry name" value="TPR_16"/>
    <property type="match status" value="2"/>
</dbReference>
<dbReference type="Pfam" id="PF13174">
    <property type="entry name" value="TPR_6"/>
    <property type="match status" value="1"/>
</dbReference>
<dbReference type="InterPro" id="IPR019734">
    <property type="entry name" value="TPR_rpt"/>
</dbReference>
<dbReference type="EMBL" id="MPRL01000079">
    <property type="protein sequence ID" value="OOZ38621.1"/>
    <property type="molecule type" value="Genomic_DNA"/>
</dbReference>
<evidence type="ECO:0000256" key="5">
    <source>
        <dbReference type="SAM" id="SignalP"/>
    </source>
</evidence>
<dbReference type="PROSITE" id="PS50005">
    <property type="entry name" value="TPR"/>
    <property type="match status" value="1"/>
</dbReference>
<sequence>MIPVTKYLRAPLLLLICGWLSACAQLPEQTQGVADEGESEKSAVTTASPDAESASGSISPELLYTLLIAEVAGQRKDYGLAVAHYIKAAYLSEDPQIAKRATRTALFARNGAAAIDGAKRWVELAPEAIDARHLLVVLALRSGDEELALDNLEAMVAQDGEAGVGRALNLASASFANNEERKRALLVMGKLAQNHPENASVHYAFANLALSANQAKAAVEGADQALTLKPGWPEARSVRGRALIKLGDVDAGLAVLAALVDEMPDSELYRLTYARALLVAERQSDALKQFQILTEKNPDNSDVAFAYGLLLIDAGEVETAKPVFQGLIERRQRLHDAHYFLGRIEEQLENHRKAIDHYAVVVAGERLYDAQLRVARLWYRLGNLDKGREHLKKLRDHNPEFAVPFFEAEAALLQDSGAYEEAMKLYDEALLSHPENADLLYARALTAEKIGRIDLLERDLRKILEKNPEDTRSLNALGYTLVDKTERYQEAKQLIEHAYRLQPKEPSILDSMGWLNYRLGNHEQAIDFLRKALSNLQDGEIAAHLGEVLWVSGEQDEARQIWKKAIDIEPDNKILKRVMERFLK</sequence>
<comment type="caution">
    <text evidence="6">The sequence shown here is derived from an EMBL/GenBank/DDBJ whole genome shotgun (WGS) entry which is preliminary data.</text>
</comment>
<dbReference type="Pfam" id="PF13429">
    <property type="entry name" value="TPR_15"/>
    <property type="match status" value="1"/>
</dbReference>